<organism evidence="1 2">
    <name type="scientific">Marinilactibacillus psychrotolerans</name>
    <dbReference type="NCBI Taxonomy" id="191770"/>
    <lineage>
        <taxon>Bacteria</taxon>
        <taxon>Bacillati</taxon>
        <taxon>Bacillota</taxon>
        <taxon>Bacilli</taxon>
        <taxon>Lactobacillales</taxon>
        <taxon>Carnobacteriaceae</taxon>
        <taxon>Marinilactibacillus</taxon>
    </lineage>
</organism>
<reference evidence="1 2" key="1">
    <citation type="submission" date="2019-05" db="EMBL/GenBank/DDBJ databases">
        <title>The metagenome of a microbial culture collection derived from dairy environment covers the genomic content of the human microbiome.</title>
        <authorList>
            <person name="Roder T."/>
            <person name="Wuthrich D."/>
            <person name="Sattari Z."/>
            <person name="Von Ah U."/>
            <person name="Bar C."/>
            <person name="Ronchi F."/>
            <person name="Macpherson A.J."/>
            <person name="Ganal-Vonarburg S.C."/>
            <person name="Bruggmann R."/>
            <person name="Vergeres G."/>
        </authorList>
    </citation>
    <scope>NUCLEOTIDE SEQUENCE [LARGE SCALE GENOMIC DNA]</scope>
    <source>
        <strain evidence="1 2">FAM 24235</strain>
    </source>
</reference>
<dbReference type="RefSeq" id="WP_138471002.1">
    <property type="nucleotide sequence ID" value="NZ_VBTE01000005.1"/>
</dbReference>
<evidence type="ECO:0000313" key="1">
    <source>
        <dbReference type="EMBL" id="TLQ08828.1"/>
    </source>
</evidence>
<protein>
    <submittedName>
        <fullName evidence="1">Uncharacterized protein</fullName>
    </submittedName>
</protein>
<evidence type="ECO:0000313" key="2">
    <source>
        <dbReference type="Proteomes" id="UP000307201"/>
    </source>
</evidence>
<sequence>MAMTPFEKAMIKELQGIKQELQKMNKIETVSGQVDGRSVAQAFAQGISQPMSNGMRGRIQ</sequence>
<accession>A0A5R9C6R0</accession>
<dbReference type="Proteomes" id="UP000307201">
    <property type="component" value="Unassembled WGS sequence"/>
</dbReference>
<dbReference type="AlphaFoldDB" id="A0A5R9C6R0"/>
<dbReference type="EMBL" id="VBTE01000005">
    <property type="protein sequence ID" value="TLQ08828.1"/>
    <property type="molecule type" value="Genomic_DNA"/>
</dbReference>
<proteinExistence type="predicted"/>
<name>A0A5R9C6R0_9LACT</name>
<comment type="caution">
    <text evidence="1">The sequence shown here is derived from an EMBL/GenBank/DDBJ whole genome shotgun (WGS) entry which is preliminary data.</text>
</comment>
<dbReference type="OrthoDB" id="9980173at2"/>
<gene>
    <name evidence="1" type="ORF">FEZ48_02790</name>
</gene>